<organism evidence="15 16">
    <name type="scientific">Eutypa lata (strain UCR-EL1)</name>
    <name type="common">Grapevine dieback disease fungus</name>
    <name type="synonym">Eutypa armeniacae</name>
    <dbReference type="NCBI Taxonomy" id="1287681"/>
    <lineage>
        <taxon>Eukaryota</taxon>
        <taxon>Fungi</taxon>
        <taxon>Dikarya</taxon>
        <taxon>Ascomycota</taxon>
        <taxon>Pezizomycotina</taxon>
        <taxon>Sordariomycetes</taxon>
        <taxon>Xylariomycetidae</taxon>
        <taxon>Xylariales</taxon>
        <taxon>Diatrypaceae</taxon>
        <taxon>Eutypa</taxon>
    </lineage>
</organism>
<evidence type="ECO:0000256" key="7">
    <source>
        <dbReference type="ARBA" id="ARBA00022801"/>
    </source>
</evidence>
<dbReference type="Pfam" id="PF00704">
    <property type="entry name" value="Glyco_hydro_18"/>
    <property type="match status" value="1"/>
</dbReference>
<dbReference type="GO" id="GO:0000272">
    <property type="term" value="P:polysaccharide catabolic process"/>
    <property type="evidence" value="ECO:0007669"/>
    <property type="project" value="UniProtKB-KW"/>
</dbReference>
<comment type="subcellular location">
    <subcellularLocation>
        <location evidence="2">Secreted</location>
    </subcellularLocation>
</comment>
<dbReference type="FunFam" id="3.10.50.10:FF:000005">
    <property type="entry name" value="Endochitinase B1"/>
    <property type="match status" value="1"/>
</dbReference>
<dbReference type="FunFam" id="3.20.20.80:FF:000075">
    <property type="entry name" value="Sporulation-specific chitinase"/>
    <property type="match status" value="1"/>
</dbReference>
<sequence length="427" mass="46056">MKGLLASSALALMAAVGLASPVNVTSELDLIKPRATGFQNSVYFVNWGIYARNFQPEQLPAGKVNQVLHSFMNLNTDGTVFSGDTYADIEKHYTGDSWSEPGTNAYGCVKQLFKLKKANRHLRVLLSIGGWSWSTNFAAVAGNEASRTNFAKTAVKLMGDWGMDGVDIDWEYPASTAEGDSYVALLDAVRAELDAYAAANSPDYHFLLTSAVPAGEVNYNNMNLGEASKRLDFLNLMAYDYAGSWDTTSGHQANLYPSSSNPTATPFSTEKAVDDYLSLGVPAEKIVLGLPLYGRAFEQTDGLGKPYTGIGSGSWENGLWDYKVLPQSGATEEYDEEAGATYSYDSAARKLISYDTPDMVKTKLEYLKSKGLGGTMFWEASGDKTDDANSLINTAFTGQGGDGSLDQTENLLSYPGSAYDNIKSGLA</sequence>
<protein>
    <recommendedName>
        <fullName evidence="4">chitinase</fullName>
        <ecNumber evidence="4">3.2.1.14</ecNumber>
    </recommendedName>
</protein>
<evidence type="ECO:0000256" key="1">
    <source>
        <dbReference type="ARBA" id="ARBA00000822"/>
    </source>
</evidence>
<evidence type="ECO:0000256" key="2">
    <source>
        <dbReference type="ARBA" id="ARBA00004613"/>
    </source>
</evidence>
<evidence type="ECO:0000256" key="13">
    <source>
        <dbReference type="SAM" id="SignalP"/>
    </source>
</evidence>
<keyword evidence="10 12" id="KW-0326">Glycosidase</keyword>
<dbReference type="PANTHER" id="PTHR11177">
    <property type="entry name" value="CHITINASE"/>
    <property type="match status" value="1"/>
</dbReference>
<comment type="catalytic activity">
    <reaction evidence="1">
        <text>Random endo-hydrolysis of N-acetyl-beta-D-glucosaminide (1-&gt;4)-beta-linkages in chitin and chitodextrins.</text>
        <dbReference type="EC" id="3.2.1.14"/>
    </reaction>
</comment>
<dbReference type="InterPro" id="IPR001579">
    <property type="entry name" value="Glyco_hydro_18_chit_AS"/>
</dbReference>
<dbReference type="SUPFAM" id="SSF54556">
    <property type="entry name" value="Chitinase insertion domain"/>
    <property type="match status" value="1"/>
</dbReference>
<proteinExistence type="inferred from homology"/>
<keyword evidence="6 13" id="KW-0732">Signal</keyword>
<keyword evidence="8" id="KW-0146">Chitin degradation</keyword>
<evidence type="ECO:0000256" key="3">
    <source>
        <dbReference type="ARBA" id="ARBA00008682"/>
    </source>
</evidence>
<keyword evidence="11" id="KW-0624">Polysaccharide degradation</keyword>
<dbReference type="GO" id="GO:0008061">
    <property type="term" value="F:chitin binding"/>
    <property type="evidence" value="ECO:0007669"/>
    <property type="project" value="InterPro"/>
</dbReference>
<dbReference type="InterPro" id="IPR017853">
    <property type="entry name" value="GH"/>
</dbReference>
<dbReference type="GO" id="GO:0008843">
    <property type="term" value="F:endochitinase activity"/>
    <property type="evidence" value="ECO:0007669"/>
    <property type="project" value="UniProtKB-EC"/>
</dbReference>
<dbReference type="SMART" id="SM00636">
    <property type="entry name" value="Glyco_18"/>
    <property type="match status" value="1"/>
</dbReference>
<feature type="domain" description="GH18" evidence="14">
    <location>
        <begin position="38"/>
        <end position="402"/>
    </location>
</feature>
<feature type="signal peptide" evidence="13">
    <location>
        <begin position="1"/>
        <end position="19"/>
    </location>
</feature>
<dbReference type="Gene3D" id="3.10.50.10">
    <property type="match status" value="1"/>
</dbReference>
<dbReference type="InterPro" id="IPR001223">
    <property type="entry name" value="Glyco_hydro18_cat"/>
</dbReference>
<evidence type="ECO:0000256" key="9">
    <source>
        <dbReference type="ARBA" id="ARBA00023277"/>
    </source>
</evidence>
<accession>M7SYF5</accession>
<keyword evidence="16" id="KW-1185">Reference proteome</keyword>
<dbReference type="EC" id="3.2.1.14" evidence="4"/>
<evidence type="ECO:0000259" key="14">
    <source>
        <dbReference type="PROSITE" id="PS51910"/>
    </source>
</evidence>
<evidence type="ECO:0000256" key="10">
    <source>
        <dbReference type="ARBA" id="ARBA00023295"/>
    </source>
</evidence>
<dbReference type="OMA" id="FYYCSGG"/>
<keyword evidence="7 12" id="KW-0378">Hydrolase</keyword>
<dbReference type="PROSITE" id="PS51910">
    <property type="entry name" value="GH18_2"/>
    <property type="match status" value="1"/>
</dbReference>
<evidence type="ECO:0000256" key="5">
    <source>
        <dbReference type="ARBA" id="ARBA00022525"/>
    </source>
</evidence>
<keyword evidence="5" id="KW-0964">Secreted</keyword>
<comment type="similarity">
    <text evidence="3">Belongs to the glycosyl hydrolase 18 family. Chitinase class V subfamily.</text>
</comment>
<dbReference type="AlphaFoldDB" id="M7SYF5"/>
<evidence type="ECO:0000256" key="6">
    <source>
        <dbReference type="ARBA" id="ARBA00022729"/>
    </source>
</evidence>
<dbReference type="HOGENOM" id="CLU_002833_1_0_1"/>
<dbReference type="EMBL" id="KB706050">
    <property type="protein sequence ID" value="EMR69588.1"/>
    <property type="molecule type" value="Genomic_DNA"/>
</dbReference>
<dbReference type="KEGG" id="ela:UCREL1_3377"/>
<evidence type="ECO:0000256" key="4">
    <source>
        <dbReference type="ARBA" id="ARBA00012729"/>
    </source>
</evidence>
<feature type="chain" id="PRO_5004085149" description="chitinase" evidence="13">
    <location>
        <begin position="20"/>
        <end position="427"/>
    </location>
</feature>
<evidence type="ECO:0000313" key="16">
    <source>
        <dbReference type="Proteomes" id="UP000012174"/>
    </source>
</evidence>
<dbReference type="Gene3D" id="3.20.20.80">
    <property type="entry name" value="Glycosidases"/>
    <property type="match status" value="1"/>
</dbReference>
<dbReference type="OrthoDB" id="76388at2759"/>
<dbReference type="PANTHER" id="PTHR11177:SF384">
    <property type="entry name" value="CHITINASE"/>
    <property type="match status" value="1"/>
</dbReference>
<dbReference type="PROSITE" id="PS01095">
    <property type="entry name" value="GH18_1"/>
    <property type="match status" value="1"/>
</dbReference>
<gene>
    <name evidence="15" type="ORF">UCREL1_3377</name>
</gene>
<dbReference type="InterPro" id="IPR011583">
    <property type="entry name" value="Chitinase_II/V-like_cat"/>
</dbReference>
<dbReference type="GO" id="GO:0006032">
    <property type="term" value="P:chitin catabolic process"/>
    <property type="evidence" value="ECO:0007669"/>
    <property type="project" value="UniProtKB-KW"/>
</dbReference>
<dbReference type="STRING" id="1287681.M7SYF5"/>
<dbReference type="CDD" id="cd06548">
    <property type="entry name" value="GH18_chitinase"/>
    <property type="match status" value="1"/>
</dbReference>
<dbReference type="InterPro" id="IPR029070">
    <property type="entry name" value="Chitinase_insertion_sf"/>
</dbReference>
<evidence type="ECO:0000256" key="11">
    <source>
        <dbReference type="ARBA" id="ARBA00023326"/>
    </source>
</evidence>
<evidence type="ECO:0000256" key="8">
    <source>
        <dbReference type="ARBA" id="ARBA00023024"/>
    </source>
</evidence>
<dbReference type="InterPro" id="IPR050314">
    <property type="entry name" value="Glycosyl_Hydrlase_18"/>
</dbReference>
<keyword evidence="9" id="KW-0119">Carbohydrate metabolism</keyword>
<name>M7SYF5_EUTLA</name>
<reference evidence="16" key="1">
    <citation type="journal article" date="2013" name="Genome Announc.">
        <title>Draft genome sequence of the grapevine dieback fungus Eutypa lata UCR-EL1.</title>
        <authorList>
            <person name="Blanco-Ulate B."/>
            <person name="Rolshausen P.E."/>
            <person name="Cantu D."/>
        </authorList>
    </citation>
    <scope>NUCLEOTIDE SEQUENCE [LARGE SCALE GENOMIC DNA]</scope>
    <source>
        <strain evidence="16">UCR-EL1</strain>
    </source>
</reference>
<dbReference type="eggNOG" id="KOG2806">
    <property type="taxonomic scope" value="Eukaryota"/>
</dbReference>
<evidence type="ECO:0000256" key="12">
    <source>
        <dbReference type="RuleBase" id="RU000489"/>
    </source>
</evidence>
<dbReference type="Proteomes" id="UP000012174">
    <property type="component" value="Unassembled WGS sequence"/>
</dbReference>
<dbReference type="GO" id="GO:0005576">
    <property type="term" value="C:extracellular region"/>
    <property type="evidence" value="ECO:0007669"/>
    <property type="project" value="UniProtKB-SubCell"/>
</dbReference>
<dbReference type="SUPFAM" id="SSF51445">
    <property type="entry name" value="(Trans)glycosidases"/>
    <property type="match status" value="1"/>
</dbReference>
<evidence type="ECO:0000313" key="15">
    <source>
        <dbReference type="EMBL" id="EMR69588.1"/>
    </source>
</evidence>